<dbReference type="EMBL" id="CACVBS010000094">
    <property type="protein sequence ID" value="CAA7270698.1"/>
    <property type="molecule type" value="Genomic_DNA"/>
</dbReference>
<comment type="caution">
    <text evidence="1">The sequence shown here is derived from an EMBL/GenBank/DDBJ whole genome shotgun (WGS) entry which is preliminary data.</text>
</comment>
<keyword evidence="2" id="KW-1185">Reference proteome</keyword>
<reference evidence="1 2" key="1">
    <citation type="submission" date="2020-01" db="EMBL/GenBank/DDBJ databases">
        <authorList>
            <person name="Gupta K D."/>
        </authorList>
    </citation>
    <scope>NUCLEOTIDE SEQUENCE [LARGE SCALE GENOMIC DNA]</scope>
</reference>
<dbReference type="OrthoDB" id="10319448at2759"/>
<protein>
    <submittedName>
        <fullName evidence="1">Uncharacterized protein</fullName>
    </submittedName>
</protein>
<proteinExistence type="predicted"/>
<sequence>MSQKRLFRNLKLDFCYYLKNPEATSTFRQEYVVCERRAPRSRGRKFLDLVQGAGEDGGRFFKYVESLTVLLSDAEKIEKSARESNLATPRLLPLLPNLKKITFMEPLSILERRECNAMTENIPWGSLEYDLRSAFLWAFQAPSLKELNLGRVTDLPICCLQLFSGTLDSLVISTLFAGDSDDRSSNGPEECPNCGGECLVYKNQTRGGRPSIKRLRFDGEFQPQRSVCDTVEQLRNPSFPFDLSRLTSLEIASSSRNYHMCFDPVLEMCSETLERLHMQTTHSVFPYIPGEEPDESLSSSFFDDRLLSSILNLRAFSIEFIIYGNYPAMEDRSPALRTAIENNSPKLEYSSPDEWLALTLVLINLNTSRHGSTRHLDELTVYLEINFTEYNTLPRNWLKFMSIFRSPTMPKTNRFRVEIHCLRQPKDMARSEMARLLWEDENVQWLAAEGILTVTAKVEDNIR</sequence>
<name>A0A8S0WCF7_CYCAE</name>
<evidence type="ECO:0000313" key="2">
    <source>
        <dbReference type="Proteomes" id="UP000467700"/>
    </source>
</evidence>
<gene>
    <name evidence="1" type="ORF">AAE3_LOCUS12939</name>
</gene>
<dbReference type="AlphaFoldDB" id="A0A8S0WCF7"/>
<dbReference type="Proteomes" id="UP000467700">
    <property type="component" value="Unassembled WGS sequence"/>
</dbReference>
<organism evidence="1 2">
    <name type="scientific">Cyclocybe aegerita</name>
    <name type="common">Black poplar mushroom</name>
    <name type="synonym">Agrocybe aegerita</name>
    <dbReference type="NCBI Taxonomy" id="1973307"/>
    <lineage>
        <taxon>Eukaryota</taxon>
        <taxon>Fungi</taxon>
        <taxon>Dikarya</taxon>
        <taxon>Basidiomycota</taxon>
        <taxon>Agaricomycotina</taxon>
        <taxon>Agaricomycetes</taxon>
        <taxon>Agaricomycetidae</taxon>
        <taxon>Agaricales</taxon>
        <taxon>Agaricineae</taxon>
        <taxon>Bolbitiaceae</taxon>
        <taxon>Cyclocybe</taxon>
    </lineage>
</organism>
<evidence type="ECO:0000313" key="1">
    <source>
        <dbReference type="EMBL" id="CAA7270698.1"/>
    </source>
</evidence>
<accession>A0A8S0WCF7</accession>